<evidence type="ECO:0000313" key="2">
    <source>
        <dbReference type="Proteomes" id="UP000018559"/>
    </source>
</evidence>
<dbReference type="EMBL" id="AWWH01000066">
    <property type="protein sequence ID" value="ETA74500.1"/>
    <property type="molecule type" value="Genomic_DNA"/>
</dbReference>
<sequence length="132" mass="14798">MSMNYSPSSFYYPSSLWGIVIQGEDFDKFASELSKNHAKDDTIEDILDAELSGIMTYAILHPNEDAVSPDLDIYSEHILILGLDKQPDLTSGPAYGSLDEAINEIKKKVGKFIPENFNYKENMGCHSYAFYG</sequence>
<accession>V7HYY3</accession>
<comment type="caution">
    <text evidence="1">The sequence shown here is derived from an EMBL/GenBank/DDBJ whole genome shotgun (WGS) entry which is preliminary data.</text>
</comment>
<dbReference type="AlphaFoldDB" id="V7HYY3"/>
<evidence type="ECO:0000313" key="1">
    <source>
        <dbReference type="EMBL" id="ETA74500.1"/>
    </source>
</evidence>
<proteinExistence type="predicted"/>
<gene>
    <name evidence="1" type="ORF">LEQ_0365</name>
</gene>
<name>V7HYY3_9LACO</name>
<dbReference type="RefSeq" id="WP_023859215.1">
    <property type="nucleotide sequence ID" value="NZ_AWWH01000066.1"/>
</dbReference>
<reference evidence="1 2" key="1">
    <citation type="journal article" date="2014" name="Genome Announc.">
        <title>The Genome of the Predominant Equine Lactobacillus Species, Lactobacillus equi, Is Reflective of Its Lifestyle Adaptations to an Herbivorous Host.</title>
        <authorList>
            <person name="O'Donnell M.M."/>
            <person name="Harris H.M."/>
            <person name="O'Toole P.W."/>
            <person name="Ross R.P."/>
        </authorList>
    </citation>
    <scope>NUCLEOTIDE SEQUENCE [LARGE SCALE GENOMIC DNA]</scope>
    <source>
        <strain evidence="1 2">DPC 6820</strain>
    </source>
</reference>
<organism evidence="1 2">
    <name type="scientific">Ligilactobacillus equi DPC 6820</name>
    <dbReference type="NCBI Taxonomy" id="1392007"/>
    <lineage>
        <taxon>Bacteria</taxon>
        <taxon>Bacillati</taxon>
        <taxon>Bacillota</taxon>
        <taxon>Bacilli</taxon>
        <taxon>Lactobacillales</taxon>
        <taxon>Lactobacillaceae</taxon>
        <taxon>Ligilactobacillus</taxon>
    </lineage>
</organism>
<dbReference type="Proteomes" id="UP000018559">
    <property type="component" value="Unassembled WGS sequence"/>
</dbReference>
<keyword evidence="2" id="KW-1185">Reference proteome</keyword>
<protein>
    <submittedName>
        <fullName evidence="1">Uncharacterized protein</fullName>
    </submittedName>
</protein>
<dbReference type="PATRIC" id="fig|1392007.3.peg.681"/>